<dbReference type="SUPFAM" id="SSF46689">
    <property type="entry name" value="Homeodomain-like"/>
    <property type="match status" value="1"/>
</dbReference>
<evidence type="ECO:0000313" key="3">
    <source>
        <dbReference type="EMBL" id="MXO66898.1"/>
    </source>
</evidence>
<reference evidence="3 4" key="1">
    <citation type="submission" date="2019-12" db="EMBL/GenBank/DDBJ databases">
        <title>Genomic-based taxomic classification of the family Erythrobacteraceae.</title>
        <authorList>
            <person name="Xu L."/>
        </authorList>
    </citation>
    <scope>NUCLEOTIDE SEQUENCE [LARGE SCALE GENOMIC DNA]</scope>
    <source>
        <strain evidence="3 4">LMG 29518</strain>
    </source>
</reference>
<dbReference type="Gene3D" id="1.10.357.10">
    <property type="entry name" value="Tetracycline Repressor, domain 2"/>
    <property type="match status" value="1"/>
</dbReference>
<dbReference type="Proteomes" id="UP000438476">
    <property type="component" value="Unassembled WGS sequence"/>
</dbReference>
<evidence type="ECO:0000313" key="4">
    <source>
        <dbReference type="Proteomes" id="UP000438476"/>
    </source>
</evidence>
<keyword evidence="1" id="KW-0238">DNA-binding</keyword>
<comment type="caution">
    <text evidence="3">The sequence shown here is derived from an EMBL/GenBank/DDBJ whole genome shotgun (WGS) entry which is preliminary data.</text>
</comment>
<organism evidence="3 4">
    <name type="scientific">Altericroceibacterium endophyticum</name>
    <dbReference type="NCBI Taxonomy" id="1808508"/>
    <lineage>
        <taxon>Bacteria</taxon>
        <taxon>Pseudomonadati</taxon>
        <taxon>Pseudomonadota</taxon>
        <taxon>Alphaproteobacteria</taxon>
        <taxon>Sphingomonadales</taxon>
        <taxon>Erythrobacteraceae</taxon>
        <taxon>Altericroceibacterium</taxon>
    </lineage>
</organism>
<dbReference type="AlphaFoldDB" id="A0A6I4T893"/>
<dbReference type="Pfam" id="PF00440">
    <property type="entry name" value="TetR_N"/>
    <property type="match status" value="1"/>
</dbReference>
<accession>A0A6I4T893</accession>
<proteinExistence type="predicted"/>
<name>A0A6I4T893_9SPHN</name>
<dbReference type="GO" id="GO:0003677">
    <property type="term" value="F:DNA binding"/>
    <property type="evidence" value="ECO:0007669"/>
    <property type="project" value="UniProtKB-KW"/>
</dbReference>
<dbReference type="EMBL" id="WTYT01000006">
    <property type="protein sequence ID" value="MXO66898.1"/>
    <property type="molecule type" value="Genomic_DNA"/>
</dbReference>
<evidence type="ECO:0000256" key="1">
    <source>
        <dbReference type="ARBA" id="ARBA00023125"/>
    </source>
</evidence>
<dbReference type="OrthoDB" id="5526106at2"/>
<keyword evidence="4" id="KW-1185">Reference proteome</keyword>
<dbReference type="InterPro" id="IPR009057">
    <property type="entry name" value="Homeodomain-like_sf"/>
</dbReference>
<dbReference type="InterPro" id="IPR001647">
    <property type="entry name" value="HTH_TetR"/>
</dbReference>
<gene>
    <name evidence="3" type="ORF">GRI91_14120</name>
</gene>
<sequence>MALEAARILLVENGPQGVTLKAVAARIDRTHANVLHHFGTAADLHRELAKYMASHVCQSISDAIHARRVGEATPRDVGDLVFDAFDQGGAAALSSWAALSRNTDTLEPILASIRSVVEEFSPDCDARELARISHLLVLWALGDALMGEQLSNALDLPRSTARDVAESTLKRWFEEDVFRIGA</sequence>
<feature type="domain" description="HTH tetR-type" evidence="2">
    <location>
        <begin position="3"/>
        <end position="46"/>
    </location>
</feature>
<evidence type="ECO:0000259" key="2">
    <source>
        <dbReference type="Pfam" id="PF00440"/>
    </source>
</evidence>
<protein>
    <submittedName>
        <fullName evidence="3">TetR family transcriptional regulator</fullName>
    </submittedName>
</protein>